<dbReference type="Pfam" id="PF00650">
    <property type="entry name" value="CRAL_TRIO"/>
    <property type="match status" value="1"/>
</dbReference>
<feature type="domain" description="CRAL-TRIO" evidence="1">
    <location>
        <begin position="81"/>
        <end position="231"/>
    </location>
</feature>
<dbReference type="PROSITE" id="PS50191">
    <property type="entry name" value="CRAL_TRIO"/>
    <property type="match status" value="1"/>
</dbReference>
<dbReference type="InterPro" id="IPR036865">
    <property type="entry name" value="CRAL-TRIO_dom_sf"/>
</dbReference>
<keyword evidence="3" id="KW-1185">Reference proteome</keyword>
<dbReference type="EMBL" id="KZ308264">
    <property type="protein sequence ID" value="KAG8226038.1"/>
    <property type="molecule type" value="Genomic_DNA"/>
</dbReference>
<evidence type="ECO:0000259" key="1">
    <source>
        <dbReference type="PROSITE" id="PS50191"/>
    </source>
</evidence>
<comment type="caution">
    <text evidence="2">The sequence shown here is derived from an EMBL/GenBank/DDBJ whole genome shotgun (WGS) entry which is preliminary data.</text>
</comment>
<dbReference type="AlphaFoldDB" id="A0A8K0NYB9"/>
<dbReference type="PANTHER" id="PTHR46590:SF4">
    <property type="entry name" value="CRAL-TRIO DOMAIN-CONTAINING PROTEIN"/>
    <property type="match status" value="1"/>
</dbReference>
<dbReference type="CDD" id="cd00170">
    <property type="entry name" value="SEC14"/>
    <property type="match status" value="1"/>
</dbReference>
<reference evidence="2" key="1">
    <citation type="submission" date="2013-04" db="EMBL/GenBank/DDBJ databases">
        <authorList>
            <person name="Qu J."/>
            <person name="Murali S.C."/>
            <person name="Bandaranaike D."/>
            <person name="Bellair M."/>
            <person name="Blankenburg K."/>
            <person name="Chao H."/>
            <person name="Dinh H."/>
            <person name="Doddapaneni H."/>
            <person name="Downs B."/>
            <person name="Dugan-Rocha S."/>
            <person name="Elkadiri S."/>
            <person name="Gnanaolivu R.D."/>
            <person name="Hernandez B."/>
            <person name="Javaid M."/>
            <person name="Jayaseelan J.C."/>
            <person name="Lee S."/>
            <person name="Li M."/>
            <person name="Ming W."/>
            <person name="Munidasa M."/>
            <person name="Muniz J."/>
            <person name="Nguyen L."/>
            <person name="Ongeri F."/>
            <person name="Osuji N."/>
            <person name="Pu L.-L."/>
            <person name="Puazo M."/>
            <person name="Qu C."/>
            <person name="Quiroz J."/>
            <person name="Raj R."/>
            <person name="Weissenberger G."/>
            <person name="Xin Y."/>
            <person name="Zou X."/>
            <person name="Han Y."/>
            <person name="Richards S."/>
            <person name="Worley K."/>
            <person name="Muzny D."/>
            <person name="Gibbs R."/>
        </authorList>
    </citation>
    <scope>NUCLEOTIDE SEQUENCE</scope>
    <source>
        <strain evidence="2">Sampled in the wild</strain>
    </source>
</reference>
<dbReference type="PANTHER" id="PTHR46590">
    <property type="entry name" value="PHOSPHATIDYLINOSITOL TRANSFER PROTEIN CSR1-RELATED"/>
    <property type="match status" value="1"/>
</dbReference>
<protein>
    <recommendedName>
        <fullName evidence="1">CRAL-TRIO domain-containing protein</fullName>
    </recommendedName>
</protein>
<dbReference type="OrthoDB" id="75724at2759"/>
<reference evidence="2" key="2">
    <citation type="submission" date="2017-10" db="EMBL/GenBank/DDBJ databases">
        <title>Ladona fulva Genome sequencing and assembly.</title>
        <authorList>
            <person name="Murali S."/>
            <person name="Richards S."/>
            <person name="Bandaranaike D."/>
            <person name="Bellair M."/>
            <person name="Blankenburg K."/>
            <person name="Chao H."/>
            <person name="Dinh H."/>
            <person name="Doddapaneni H."/>
            <person name="Dugan-Rocha S."/>
            <person name="Elkadiri S."/>
            <person name="Gnanaolivu R."/>
            <person name="Hernandez B."/>
            <person name="Skinner E."/>
            <person name="Javaid M."/>
            <person name="Lee S."/>
            <person name="Li M."/>
            <person name="Ming W."/>
            <person name="Munidasa M."/>
            <person name="Muniz J."/>
            <person name="Nguyen L."/>
            <person name="Hughes D."/>
            <person name="Osuji N."/>
            <person name="Pu L.-L."/>
            <person name="Puazo M."/>
            <person name="Qu C."/>
            <person name="Quiroz J."/>
            <person name="Raj R."/>
            <person name="Weissenberger G."/>
            <person name="Xin Y."/>
            <person name="Zou X."/>
            <person name="Han Y."/>
            <person name="Worley K."/>
            <person name="Muzny D."/>
            <person name="Gibbs R."/>
        </authorList>
    </citation>
    <scope>NUCLEOTIDE SEQUENCE</scope>
    <source>
        <strain evidence="2">Sampled in the wild</strain>
    </source>
</reference>
<accession>A0A8K0NYB9</accession>
<dbReference type="Gene3D" id="3.40.525.10">
    <property type="entry name" value="CRAL-TRIO lipid binding domain"/>
    <property type="match status" value="1"/>
</dbReference>
<organism evidence="2 3">
    <name type="scientific">Ladona fulva</name>
    <name type="common">Scarce chaser dragonfly</name>
    <name type="synonym">Libellula fulva</name>
    <dbReference type="NCBI Taxonomy" id="123851"/>
    <lineage>
        <taxon>Eukaryota</taxon>
        <taxon>Metazoa</taxon>
        <taxon>Ecdysozoa</taxon>
        <taxon>Arthropoda</taxon>
        <taxon>Hexapoda</taxon>
        <taxon>Insecta</taxon>
        <taxon>Pterygota</taxon>
        <taxon>Palaeoptera</taxon>
        <taxon>Odonata</taxon>
        <taxon>Epiprocta</taxon>
        <taxon>Anisoptera</taxon>
        <taxon>Libelluloidea</taxon>
        <taxon>Libellulidae</taxon>
        <taxon>Ladona</taxon>
    </lineage>
</organism>
<evidence type="ECO:0000313" key="3">
    <source>
        <dbReference type="Proteomes" id="UP000792457"/>
    </source>
</evidence>
<dbReference type="InterPro" id="IPR052432">
    <property type="entry name" value="PITP/CRAL-TRIO"/>
</dbReference>
<dbReference type="InterPro" id="IPR001251">
    <property type="entry name" value="CRAL-TRIO_dom"/>
</dbReference>
<dbReference type="SMART" id="SM00516">
    <property type="entry name" value="SEC14"/>
    <property type="match status" value="1"/>
</dbReference>
<evidence type="ECO:0000313" key="2">
    <source>
        <dbReference type="EMBL" id="KAG8226038.1"/>
    </source>
</evidence>
<sequence length="231" mass="26993">MKLIADADPLQYHNEFSLKRYLRAFKTVDAAFQVLSYALYNLPYGKKDYLTRIVLFQAILKTNKWKIEYGVQSLTESNPIVKQHLENNKARVLRHRDMVGRPVIYIPAKNHDVNDRDIDEITKFIVYCLEEACKKCFEEVVDNLCIVFDLRDFGLSCMDYQMIKNLIWLLSRHYPERLGVCLILNAPALFSGCWAVIRGWLDENTSSKVIFVNSEEELCKYLIPDILPDNM</sequence>
<gene>
    <name evidence="2" type="ORF">J437_LFUL004159</name>
</gene>
<dbReference type="Proteomes" id="UP000792457">
    <property type="component" value="Unassembled WGS sequence"/>
</dbReference>
<name>A0A8K0NYB9_LADFU</name>
<proteinExistence type="predicted"/>
<dbReference type="SUPFAM" id="SSF52087">
    <property type="entry name" value="CRAL/TRIO domain"/>
    <property type="match status" value="1"/>
</dbReference>